<dbReference type="InterPro" id="IPR011761">
    <property type="entry name" value="ATP-grasp"/>
</dbReference>
<dbReference type="Proteomes" id="UP000006048">
    <property type="component" value="Chromosome"/>
</dbReference>
<dbReference type="GO" id="GO:0046872">
    <property type="term" value="F:metal ion binding"/>
    <property type="evidence" value="ECO:0007669"/>
    <property type="project" value="InterPro"/>
</dbReference>
<dbReference type="HOGENOM" id="CLU_039268_2_0_12"/>
<dbReference type="EMBL" id="CP002959">
    <property type="protein sequence ID" value="AFM12619.1"/>
    <property type="molecule type" value="Genomic_DNA"/>
</dbReference>
<proteinExistence type="inferred from homology"/>
<keyword evidence="4" id="KW-0547">Nucleotide-binding</keyword>
<dbReference type="PANTHER" id="PTHR23132">
    <property type="entry name" value="D-ALANINE--D-ALANINE LIGASE"/>
    <property type="match status" value="1"/>
</dbReference>
<sequence length="334" mass="38104">MRVLVAFDFPTALPKNGDYRSLLHAEDWRPTRNVMEAIARLGHEPILQGVYDDILPLVFTIKRKKPDIVFNLLESFRQKRHYEGALAGLFDLLQVPYTGCSAEALTICRNKSYTKLLLRHTKIKFPRSVVFPRGKTNRSIKDLKFPVIVKPLGLEGSDGISQASFVADEAACIERVKTLHETYEVDALAEEYIEGREIYAGVLGLEKLTALPLREMLFTNFPEDRPKFATFHAKWNPEFRKKWGIKNTFAKGIDEKTQADIEQISKSAFRALGLSGFARLDLRLTDKNEIFVLEVNPNPNIANDDEIAYASQRLGISYDQLIQKLLDYGKRRRG</sequence>
<dbReference type="PATRIC" id="fig|869212.3.peg.1976"/>
<dbReference type="SUPFAM" id="SSF56059">
    <property type="entry name" value="Glutathione synthetase ATP-binding domain-like"/>
    <property type="match status" value="1"/>
</dbReference>
<evidence type="ECO:0000256" key="2">
    <source>
        <dbReference type="ARBA" id="ARBA00022598"/>
    </source>
</evidence>
<evidence type="ECO:0000313" key="7">
    <source>
        <dbReference type="Proteomes" id="UP000006048"/>
    </source>
</evidence>
<evidence type="ECO:0000313" key="6">
    <source>
        <dbReference type="EMBL" id="AFM12619.1"/>
    </source>
</evidence>
<keyword evidence="4" id="KW-0067">ATP-binding</keyword>
<dbReference type="GO" id="GO:0071555">
    <property type="term" value="P:cell wall organization"/>
    <property type="evidence" value="ECO:0007669"/>
    <property type="project" value="UniProtKB-KW"/>
</dbReference>
<dbReference type="GO" id="GO:0008716">
    <property type="term" value="F:D-alanine-D-alanine ligase activity"/>
    <property type="evidence" value="ECO:0007669"/>
    <property type="project" value="InterPro"/>
</dbReference>
<reference evidence="6 7" key="1">
    <citation type="submission" date="2012-06" db="EMBL/GenBank/DDBJ databases">
        <title>The complete chromosome of genome of Turneriella parva DSM 21527.</title>
        <authorList>
            <consortium name="US DOE Joint Genome Institute (JGI-PGF)"/>
            <person name="Lucas S."/>
            <person name="Han J."/>
            <person name="Lapidus A."/>
            <person name="Bruce D."/>
            <person name="Goodwin L."/>
            <person name="Pitluck S."/>
            <person name="Peters L."/>
            <person name="Kyrpides N."/>
            <person name="Mavromatis K."/>
            <person name="Ivanova N."/>
            <person name="Mikhailova N."/>
            <person name="Chertkov O."/>
            <person name="Detter J.C."/>
            <person name="Tapia R."/>
            <person name="Han C."/>
            <person name="Land M."/>
            <person name="Hauser L."/>
            <person name="Markowitz V."/>
            <person name="Cheng J.-F."/>
            <person name="Hugenholtz P."/>
            <person name="Woyke T."/>
            <person name="Wu D."/>
            <person name="Gronow S."/>
            <person name="Wellnitz S."/>
            <person name="Brambilla E."/>
            <person name="Klenk H.-P."/>
            <person name="Eisen J.A."/>
        </authorList>
    </citation>
    <scope>NUCLEOTIDE SEQUENCE [LARGE SCALE GENOMIC DNA]</scope>
    <source>
        <strain evidence="7">ATCC BAA-1111 / DSM 21527 / NCTC 11395 / H</strain>
    </source>
</reference>
<dbReference type="InterPro" id="IPR013815">
    <property type="entry name" value="ATP_grasp_subdomain_1"/>
</dbReference>
<name>I4B5R2_TURPD</name>
<dbReference type="SUPFAM" id="SSF52440">
    <property type="entry name" value="PreATP-grasp domain"/>
    <property type="match status" value="1"/>
</dbReference>
<dbReference type="PROSITE" id="PS50975">
    <property type="entry name" value="ATP_GRASP"/>
    <property type="match status" value="1"/>
</dbReference>
<dbReference type="AlphaFoldDB" id="I4B5R2"/>
<protein>
    <submittedName>
        <fullName evidence="6">D-alanine--D-alanine ligase domain protein</fullName>
    </submittedName>
</protein>
<dbReference type="GO" id="GO:0005524">
    <property type="term" value="F:ATP binding"/>
    <property type="evidence" value="ECO:0007669"/>
    <property type="project" value="UniProtKB-UniRule"/>
</dbReference>
<dbReference type="OrthoDB" id="9813261at2"/>
<comment type="similarity">
    <text evidence="1">Belongs to the D-alanine--D-alanine ligase family.</text>
</comment>
<keyword evidence="3" id="KW-0961">Cell wall biogenesis/degradation</keyword>
<gene>
    <name evidence="6" type="ordered locus">Turpa_1972</name>
</gene>
<dbReference type="KEGG" id="tpx:Turpa_1972"/>
<keyword evidence="7" id="KW-1185">Reference proteome</keyword>
<accession>I4B5R2</accession>
<organism evidence="6 7">
    <name type="scientific">Turneriella parva (strain ATCC BAA-1111 / DSM 21527 / NCTC 11395 / H)</name>
    <name type="common">Leptospira parva</name>
    <dbReference type="NCBI Taxonomy" id="869212"/>
    <lineage>
        <taxon>Bacteria</taxon>
        <taxon>Pseudomonadati</taxon>
        <taxon>Spirochaetota</taxon>
        <taxon>Spirochaetia</taxon>
        <taxon>Leptospirales</taxon>
        <taxon>Leptospiraceae</taxon>
        <taxon>Turneriella</taxon>
    </lineage>
</organism>
<dbReference type="Gene3D" id="3.30.1490.20">
    <property type="entry name" value="ATP-grasp fold, A domain"/>
    <property type="match status" value="1"/>
</dbReference>
<evidence type="ECO:0000256" key="1">
    <source>
        <dbReference type="ARBA" id="ARBA00010871"/>
    </source>
</evidence>
<dbReference type="RefSeq" id="WP_014803126.1">
    <property type="nucleotide sequence ID" value="NC_018020.1"/>
</dbReference>
<keyword evidence="2 6" id="KW-0436">Ligase</keyword>
<dbReference type="Gene3D" id="3.30.470.20">
    <property type="entry name" value="ATP-grasp fold, B domain"/>
    <property type="match status" value="1"/>
</dbReference>
<dbReference type="Pfam" id="PF07478">
    <property type="entry name" value="Dala_Dala_lig_C"/>
    <property type="match status" value="1"/>
</dbReference>
<dbReference type="InterPro" id="IPR011095">
    <property type="entry name" value="Dala_Dala_lig_C"/>
</dbReference>
<evidence type="ECO:0000256" key="4">
    <source>
        <dbReference type="PROSITE-ProRule" id="PRU00409"/>
    </source>
</evidence>
<dbReference type="STRING" id="869212.Turpa_1972"/>
<dbReference type="InterPro" id="IPR016185">
    <property type="entry name" value="PreATP-grasp_dom_sf"/>
</dbReference>
<feature type="domain" description="ATP-grasp" evidence="5">
    <location>
        <begin position="115"/>
        <end position="327"/>
    </location>
</feature>
<evidence type="ECO:0000259" key="5">
    <source>
        <dbReference type="PROSITE" id="PS50975"/>
    </source>
</evidence>
<dbReference type="PANTHER" id="PTHR23132:SF26">
    <property type="entry name" value="BLR7451 PROTEIN"/>
    <property type="match status" value="1"/>
</dbReference>
<evidence type="ECO:0000256" key="3">
    <source>
        <dbReference type="ARBA" id="ARBA00023316"/>
    </source>
</evidence>